<keyword evidence="2" id="KW-0472">Membrane</keyword>
<dbReference type="AlphaFoldDB" id="A0A0D3KLC0"/>
<feature type="transmembrane region" description="Helical" evidence="2">
    <location>
        <begin position="193"/>
        <end position="212"/>
    </location>
</feature>
<dbReference type="KEGG" id="ehx:EMIHUDRAFT_226346"/>
<evidence type="ECO:0000313" key="4">
    <source>
        <dbReference type="Proteomes" id="UP000013827"/>
    </source>
</evidence>
<evidence type="ECO:0000256" key="2">
    <source>
        <dbReference type="SAM" id="Phobius"/>
    </source>
</evidence>
<dbReference type="GeneID" id="17281825"/>
<accession>A0A0D3KLC0</accession>
<name>A0A0D3KLC0_EMIH1</name>
<keyword evidence="2" id="KW-0812">Transmembrane</keyword>
<evidence type="ECO:0000256" key="1">
    <source>
        <dbReference type="SAM" id="MobiDB-lite"/>
    </source>
</evidence>
<feature type="region of interest" description="Disordered" evidence="1">
    <location>
        <begin position="322"/>
        <end position="367"/>
    </location>
</feature>
<feature type="region of interest" description="Disordered" evidence="1">
    <location>
        <begin position="1"/>
        <end position="41"/>
    </location>
</feature>
<keyword evidence="4" id="KW-1185">Reference proteome</keyword>
<feature type="transmembrane region" description="Helical" evidence="2">
    <location>
        <begin position="151"/>
        <end position="172"/>
    </location>
</feature>
<dbReference type="PaxDb" id="2903-EOD36555"/>
<feature type="transmembrane region" description="Helical" evidence="2">
    <location>
        <begin position="224"/>
        <end position="256"/>
    </location>
</feature>
<dbReference type="HOGENOM" id="CLU_848465_0_0_1"/>
<dbReference type="EnsemblProtists" id="EOD36555">
    <property type="protein sequence ID" value="EOD36555"/>
    <property type="gene ID" value="EMIHUDRAFT_226346"/>
</dbReference>
<sequence length="367" mass="38294">MSQLRPLSQRQRPLSGIEVTTRGEEASEEASESTCSGASMVSDDSHGRLGVVSTALLLVADCVGTGVLGLPAEVDLLGPLGLLFLALQIPVNAYVGGLLNAAATRVDDGTRPQQGGATANILQLTRALFGAGSGAARATAAAWYLNLFLVLGNYLVVMGSAVQALAGGLCAYQASKLLLNIRAEMREPARADAALRLALALYGAIYLAVVLLCGPSPPGLLLDAWLLLTTAVTALAWVVANAVPFFQDLAPLTLLLPALLYRRAAWPLNRSRNTGSAAVVVVSAALVAYGTLGAVGNIISDWHNHGTPFSCALPPAAPPPPPPAYLERWHRRALRAPPAPHTRARRRDTLLRAQHSDVVGDADPPAS</sequence>
<reference evidence="4" key="1">
    <citation type="journal article" date="2013" name="Nature">
        <title>Pan genome of the phytoplankton Emiliania underpins its global distribution.</title>
        <authorList>
            <person name="Read B.A."/>
            <person name="Kegel J."/>
            <person name="Klute M.J."/>
            <person name="Kuo A."/>
            <person name="Lefebvre S.C."/>
            <person name="Maumus F."/>
            <person name="Mayer C."/>
            <person name="Miller J."/>
            <person name="Monier A."/>
            <person name="Salamov A."/>
            <person name="Young J."/>
            <person name="Aguilar M."/>
            <person name="Claverie J.M."/>
            <person name="Frickenhaus S."/>
            <person name="Gonzalez K."/>
            <person name="Herman E.K."/>
            <person name="Lin Y.C."/>
            <person name="Napier J."/>
            <person name="Ogata H."/>
            <person name="Sarno A.F."/>
            <person name="Shmutz J."/>
            <person name="Schroeder D."/>
            <person name="de Vargas C."/>
            <person name="Verret F."/>
            <person name="von Dassow P."/>
            <person name="Valentin K."/>
            <person name="Van de Peer Y."/>
            <person name="Wheeler G."/>
            <person name="Dacks J.B."/>
            <person name="Delwiche C.F."/>
            <person name="Dyhrman S.T."/>
            <person name="Glockner G."/>
            <person name="John U."/>
            <person name="Richards T."/>
            <person name="Worden A.Z."/>
            <person name="Zhang X."/>
            <person name="Grigoriev I.V."/>
            <person name="Allen A.E."/>
            <person name="Bidle K."/>
            <person name="Borodovsky M."/>
            <person name="Bowler C."/>
            <person name="Brownlee C."/>
            <person name="Cock J.M."/>
            <person name="Elias M."/>
            <person name="Gladyshev V.N."/>
            <person name="Groth M."/>
            <person name="Guda C."/>
            <person name="Hadaegh A."/>
            <person name="Iglesias-Rodriguez M.D."/>
            <person name="Jenkins J."/>
            <person name="Jones B.M."/>
            <person name="Lawson T."/>
            <person name="Leese F."/>
            <person name="Lindquist E."/>
            <person name="Lobanov A."/>
            <person name="Lomsadze A."/>
            <person name="Malik S.B."/>
            <person name="Marsh M.E."/>
            <person name="Mackinder L."/>
            <person name="Mock T."/>
            <person name="Mueller-Roeber B."/>
            <person name="Pagarete A."/>
            <person name="Parker M."/>
            <person name="Probert I."/>
            <person name="Quesneville H."/>
            <person name="Raines C."/>
            <person name="Rensing S.A."/>
            <person name="Riano-Pachon D.M."/>
            <person name="Richier S."/>
            <person name="Rokitta S."/>
            <person name="Shiraiwa Y."/>
            <person name="Soanes D.M."/>
            <person name="van der Giezen M."/>
            <person name="Wahlund T.M."/>
            <person name="Williams B."/>
            <person name="Wilson W."/>
            <person name="Wolfe G."/>
            <person name="Wurch L.L."/>
        </authorList>
    </citation>
    <scope>NUCLEOTIDE SEQUENCE</scope>
</reference>
<dbReference type="RefSeq" id="XP_005788984.1">
    <property type="nucleotide sequence ID" value="XM_005788927.1"/>
</dbReference>
<proteinExistence type="predicted"/>
<evidence type="ECO:0000313" key="3">
    <source>
        <dbReference type="EnsemblProtists" id="EOD36555"/>
    </source>
</evidence>
<feature type="transmembrane region" description="Helical" evidence="2">
    <location>
        <begin position="49"/>
        <end position="70"/>
    </location>
</feature>
<organism evidence="3 4">
    <name type="scientific">Emiliania huxleyi (strain CCMP1516)</name>
    <dbReference type="NCBI Taxonomy" id="280463"/>
    <lineage>
        <taxon>Eukaryota</taxon>
        <taxon>Haptista</taxon>
        <taxon>Haptophyta</taxon>
        <taxon>Prymnesiophyceae</taxon>
        <taxon>Isochrysidales</taxon>
        <taxon>Noelaerhabdaceae</taxon>
        <taxon>Emiliania</taxon>
    </lineage>
</organism>
<feature type="transmembrane region" description="Helical" evidence="2">
    <location>
        <begin position="82"/>
        <end position="103"/>
    </location>
</feature>
<protein>
    <recommendedName>
        <fullName evidence="5">Amino acid transporter transmembrane domain-containing protein</fullName>
    </recommendedName>
</protein>
<evidence type="ECO:0008006" key="5">
    <source>
        <dbReference type="Google" id="ProtNLM"/>
    </source>
</evidence>
<dbReference type="Proteomes" id="UP000013827">
    <property type="component" value="Unassembled WGS sequence"/>
</dbReference>
<reference evidence="3" key="2">
    <citation type="submission" date="2024-10" db="UniProtKB">
        <authorList>
            <consortium name="EnsemblProtists"/>
        </authorList>
    </citation>
    <scope>IDENTIFICATION</scope>
</reference>
<keyword evidence="2" id="KW-1133">Transmembrane helix</keyword>
<feature type="compositionally biased region" description="Polar residues" evidence="1">
    <location>
        <begin position="1"/>
        <end position="12"/>
    </location>
</feature>
<feature type="transmembrane region" description="Helical" evidence="2">
    <location>
        <begin position="277"/>
        <end position="299"/>
    </location>
</feature>